<dbReference type="EMBL" id="JAPDUM010000001">
    <property type="protein sequence ID" value="MCW4164781.1"/>
    <property type="molecule type" value="Genomic_DNA"/>
</dbReference>
<accession>A0A6A7VQV3</accession>
<name>A0A6A7VQV3_9BACT</name>
<gene>
    <name evidence="4" type="ORF">F7D42_10775</name>
    <name evidence="3" type="ORF">ONS98_06025</name>
</gene>
<dbReference type="RefSeq" id="WP_153094615.1">
    <property type="nucleotide sequence ID" value="NZ_DAWERD010000028.1"/>
</dbReference>
<dbReference type="PANTHER" id="PTHR30547">
    <property type="entry name" value="UNCHARACTERIZED PROTEIN YHCG-RELATED"/>
    <property type="match status" value="1"/>
</dbReference>
<dbReference type="AlphaFoldDB" id="A0A6A7VQV3"/>
<organism evidence="4 5">
    <name type="scientific">Segatella copri</name>
    <dbReference type="NCBI Taxonomy" id="165179"/>
    <lineage>
        <taxon>Bacteria</taxon>
        <taxon>Pseudomonadati</taxon>
        <taxon>Bacteroidota</taxon>
        <taxon>Bacteroidia</taxon>
        <taxon>Bacteroidales</taxon>
        <taxon>Prevotellaceae</taxon>
        <taxon>Segatella</taxon>
    </lineage>
</organism>
<sequence>MDSLIQYNNAVNAIKTAILQGQYEAAKGVNRIQLALYFAIGKYLSQHTRKGVWGEGALAAISEQLRKELPGLRGFSETQMKDMRRFYEAWNMLDSNSAVATAELCFENSAVATAELQNSENQIDIFHTLSISNIPDFPVEDFFKVPFTHHSAIISGTKETLARYYYIHRTVEEHLAVKKLRQLIKEDAYHSQGRMPNNFTRTINNSREARRAVEMFKDEYLLDFINVEEIGEREKIDVDERVVEQSIVQNIKNFIMTFGRDFAFIGNQYHLEIYGVEQFPDLLFFNRELNAMVCIELKLGEFKTSYLGQLFGYLQILDDKVRKPHENPSIGIILCQSANYSYAEYAVRDYSKPMGVATYKTLDDMPERLRKALPDMKKMMDLLKNKEE</sequence>
<evidence type="ECO:0000313" key="4">
    <source>
        <dbReference type="EMBL" id="MQO56177.1"/>
    </source>
</evidence>
<protein>
    <submittedName>
        <fullName evidence="4">DUF1016 domain-containing protein</fullName>
    </submittedName>
    <submittedName>
        <fullName evidence="3">PDDEXK nuclease domain-containing protein</fullName>
    </submittedName>
</protein>
<dbReference type="Gene3D" id="3.40.1350.10">
    <property type="match status" value="1"/>
</dbReference>
<evidence type="ECO:0000259" key="1">
    <source>
        <dbReference type="Pfam" id="PF06250"/>
    </source>
</evidence>
<dbReference type="InterPro" id="IPR053148">
    <property type="entry name" value="PD-DEXK-like_domain"/>
</dbReference>
<evidence type="ECO:0000259" key="2">
    <source>
        <dbReference type="Pfam" id="PF17761"/>
    </source>
</evidence>
<dbReference type="InterPro" id="IPR009362">
    <property type="entry name" value="YhcG_C"/>
</dbReference>
<feature type="domain" description="YhcG N-terminal" evidence="2">
    <location>
        <begin position="14"/>
        <end position="190"/>
    </location>
</feature>
<dbReference type="InterPro" id="IPR011856">
    <property type="entry name" value="tRNA_endonuc-like_dom_sf"/>
</dbReference>
<evidence type="ECO:0000313" key="5">
    <source>
        <dbReference type="Proteomes" id="UP000358159"/>
    </source>
</evidence>
<comment type="caution">
    <text evidence="4">The sequence shown here is derived from an EMBL/GenBank/DDBJ whole genome shotgun (WGS) entry which is preliminary data.</text>
</comment>
<feature type="domain" description="YhcG PDDEXK nuclease" evidence="1">
    <location>
        <begin position="214"/>
        <end position="374"/>
    </location>
</feature>
<proteinExistence type="predicted"/>
<dbReference type="InterPro" id="IPR041527">
    <property type="entry name" value="YhcG_N"/>
</dbReference>
<dbReference type="Pfam" id="PF17761">
    <property type="entry name" value="DUF1016_N"/>
    <property type="match status" value="1"/>
</dbReference>
<dbReference type="EMBL" id="VZAZ01000047">
    <property type="protein sequence ID" value="MQO56177.1"/>
    <property type="molecule type" value="Genomic_DNA"/>
</dbReference>
<dbReference type="GO" id="GO:0003676">
    <property type="term" value="F:nucleic acid binding"/>
    <property type="evidence" value="ECO:0007669"/>
    <property type="project" value="InterPro"/>
</dbReference>
<evidence type="ECO:0000313" key="3">
    <source>
        <dbReference type="EMBL" id="MCW4164781.1"/>
    </source>
</evidence>
<dbReference type="PANTHER" id="PTHR30547:SF0">
    <property type="entry name" value="BLR8175 PROTEIN"/>
    <property type="match status" value="1"/>
</dbReference>
<dbReference type="Proteomes" id="UP000358159">
    <property type="component" value="Unassembled WGS sequence"/>
</dbReference>
<dbReference type="Proteomes" id="UP001209476">
    <property type="component" value="Unassembled WGS sequence"/>
</dbReference>
<dbReference type="Pfam" id="PF06250">
    <property type="entry name" value="YhcG_C"/>
    <property type="match status" value="1"/>
</dbReference>
<reference evidence="4 5" key="1">
    <citation type="submission" date="2019-09" db="EMBL/GenBank/DDBJ databases">
        <title>Distinct polysaccharide growth profiles of human intestinal Prevotella copri isolates.</title>
        <authorList>
            <person name="Fehlner-Peach H."/>
            <person name="Magnabosco C."/>
            <person name="Raghavan V."/>
            <person name="Scher J.U."/>
            <person name="Tett A."/>
            <person name="Cox L.M."/>
            <person name="Gottsegen C."/>
            <person name="Watters A."/>
            <person name="Wiltshire- Gordon J.D."/>
            <person name="Segata N."/>
            <person name="Bonneau R."/>
            <person name="Littman D.R."/>
        </authorList>
    </citation>
    <scope>NUCLEOTIDE SEQUENCE [LARGE SCALE GENOMIC DNA]</scope>
    <source>
        <strain evidence="4 5">BVe41219</strain>
    </source>
</reference>
<reference evidence="3" key="2">
    <citation type="submission" date="2022-11" db="EMBL/GenBank/DDBJ databases">
        <title>Genomic repertoires linked with pathogenic potency of arthritogenic Prevotella copri isolated from the gut of rheumatoid arthritis patients.</title>
        <authorList>
            <person name="Nii T."/>
            <person name="Maeda Y."/>
            <person name="Motooka D."/>
            <person name="Naito M."/>
            <person name="Matsumoto Y."/>
            <person name="Ogawa T."/>
            <person name="Oguro-Igashira E."/>
            <person name="Kishikawa T."/>
            <person name="Yamashita M."/>
            <person name="Koizumi S."/>
            <person name="Kurakawa T."/>
            <person name="Okumura R."/>
            <person name="Kayama H."/>
            <person name="Murakami M."/>
            <person name="Sakaguchi T."/>
            <person name="Das B."/>
            <person name="Nakamura S."/>
            <person name="Okada Y."/>
            <person name="Kumanogoh A."/>
            <person name="Takeda K."/>
        </authorList>
    </citation>
    <scope>NUCLEOTIDE SEQUENCE</scope>
    <source>
        <strain evidence="3">RA-N001-16</strain>
    </source>
</reference>